<evidence type="ECO:0000313" key="1">
    <source>
        <dbReference type="EMBL" id="TPX54492.1"/>
    </source>
</evidence>
<accession>A0A507DT98</accession>
<evidence type="ECO:0000313" key="2">
    <source>
        <dbReference type="Proteomes" id="UP000320333"/>
    </source>
</evidence>
<gene>
    <name evidence="1" type="ORF">CcCBS67573_g09569</name>
</gene>
<organism evidence="1 2">
    <name type="scientific">Chytriomyces confervae</name>
    <dbReference type="NCBI Taxonomy" id="246404"/>
    <lineage>
        <taxon>Eukaryota</taxon>
        <taxon>Fungi</taxon>
        <taxon>Fungi incertae sedis</taxon>
        <taxon>Chytridiomycota</taxon>
        <taxon>Chytridiomycota incertae sedis</taxon>
        <taxon>Chytridiomycetes</taxon>
        <taxon>Chytridiales</taxon>
        <taxon>Chytriomycetaceae</taxon>
        <taxon>Chytriomyces</taxon>
    </lineage>
</organism>
<keyword evidence="2" id="KW-1185">Reference proteome</keyword>
<proteinExistence type="predicted"/>
<name>A0A507DT98_9FUNG</name>
<dbReference type="AlphaFoldDB" id="A0A507DT98"/>
<dbReference type="OrthoDB" id="2159852at2759"/>
<comment type="caution">
    <text evidence="1">The sequence shown here is derived from an EMBL/GenBank/DDBJ whole genome shotgun (WGS) entry which is preliminary data.</text>
</comment>
<dbReference type="EMBL" id="QEAP01000892">
    <property type="protein sequence ID" value="TPX54492.1"/>
    <property type="molecule type" value="Genomic_DNA"/>
</dbReference>
<dbReference type="Proteomes" id="UP000320333">
    <property type="component" value="Unassembled WGS sequence"/>
</dbReference>
<reference evidence="1 2" key="1">
    <citation type="journal article" date="2019" name="Sci. Rep.">
        <title>Comparative genomics of chytrid fungi reveal insights into the obligate biotrophic and pathogenic lifestyle of Synchytrium endobioticum.</title>
        <authorList>
            <person name="van de Vossenberg B.T.L.H."/>
            <person name="Warris S."/>
            <person name="Nguyen H.D.T."/>
            <person name="van Gent-Pelzer M.P.E."/>
            <person name="Joly D.L."/>
            <person name="van de Geest H.C."/>
            <person name="Bonants P.J.M."/>
            <person name="Smith D.S."/>
            <person name="Levesque C.A."/>
            <person name="van der Lee T.A.J."/>
        </authorList>
    </citation>
    <scope>NUCLEOTIDE SEQUENCE [LARGE SCALE GENOMIC DNA]</scope>
    <source>
        <strain evidence="1 2">CBS 675.73</strain>
    </source>
</reference>
<protein>
    <submittedName>
        <fullName evidence="1">Uncharacterized protein</fullName>
    </submittedName>
</protein>
<sequence length="282" mass="31676">MRKAKATLASCNWTKEQDSLLYNYLKEHEDGNKKGSDIKAAVPGLRAFISSTLNSKIKTIRKLVNDPDADPKQDSLPMGLSSFKSKQLVADEDDNSDDETVLPAPHLAFQECVMTQVKPQLSAQSQTSDTKQKVPRNPLSLMPMFMDEHSGLHHVQIVLRIVTNHQIQYNITADGKQLVYTLKPKTVATRDFVDPDHVTFDYPPNQAIVQYFHNDPGTEEFTYTINLPEAVDSNCVSKRDVLRTVETVDTCGYVVRIQQHVAKALVYMVSGQRSGDHESDWA</sequence>